<comment type="similarity">
    <text evidence="2 10 11">Belongs to the class-I aminoacyl-tRNA synthetase family.</text>
</comment>
<dbReference type="GO" id="GO:0006420">
    <property type="term" value="P:arginyl-tRNA aminoacylation"/>
    <property type="evidence" value="ECO:0007669"/>
    <property type="project" value="UniProtKB-UniRule"/>
</dbReference>
<evidence type="ECO:0000256" key="3">
    <source>
        <dbReference type="ARBA" id="ARBA00022490"/>
    </source>
</evidence>
<gene>
    <name evidence="10" type="primary">argS</name>
    <name evidence="14" type="ORF">UW90_C0002G0035</name>
</gene>
<dbReference type="FunFam" id="1.10.730.10:FF:000008">
    <property type="entry name" value="Arginine--tRNA ligase"/>
    <property type="match status" value="1"/>
</dbReference>
<dbReference type="PROSITE" id="PS00178">
    <property type="entry name" value="AA_TRNA_LIGASE_I"/>
    <property type="match status" value="1"/>
</dbReference>
<dbReference type="InterPro" id="IPR001278">
    <property type="entry name" value="Arg-tRNA-ligase"/>
</dbReference>
<keyword evidence="7 10" id="KW-0648">Protein biosynthesis</keyword>
<evidence type="ECO:0000256" key="2">
    <source>
        <dbReference type="ARBA" id="ARBA00005594"/>
    </source>
</evidence>
<dbReference type="Proteomes" id="UP000034368">
    <property type="component" value="Unassembled WGS sequence"/>
</dbReference>
<dbReference type="Pfam" id="PF03485">
    <property type="entry name" value="Arg_tRNA_synt_N"/>
    <property type="match status" value="1"/>
</dbReference>
<proteinExistence type="inferred from homology"/>
<dbReference type="SMART" id="SM00836">
    <property type="entry name" value="DALR_1"/>
    <property type="match status" value="1"/>
</dbReference>
<evidence type="ECO:0000256" key="4">
    <source>
        <dbReference type="ARBA" id="ARBA00022598"/>
    </source>
</evidence>
<feature type="domain" description="Arginyl tRNA synthetase N-terminal" evidence="13">
    <location>
        <begin position="3"/>
        <end position="87"/>
    </location>
</feature>
<comment type="catalytic activity">
    <reaction evidence="9 10">
        <text>tRNA(Arg) + L-arginine + ATP = L-arginyl-tRNA(Arg) + AMP + diphosphate</text>
        <dbReference type="Rhea" id="RHEA:20301"/>
        <dbReference type="Rhea" id="RHEA-COMP:9658"/>
        <dbReference type="Rhea" id="RHEA-COMP:9673"/>
        <dbReference type="ChEBI" id="CHEBI:30616"/>
        <dbReference type="ChEBI" id="CHEBI:32682"/>
        <dbReference type="ChEBI" id="CHEBI:33019"/>
        <dbReference type="ChEBI" id="CHEBI:78442"/>
        <dbReference type="ChEBI" id="CHEBI:78513"/>
        <dbReference type="ChEBI" id="CHEBI:456215"/>
        <dbReference type="EC" id="6.1.1.19"/>
    </reaction>
</comment>
<sequence>MPKTIKNQIRDLIYAYSRGVSFDILIPPNDEMGDYSTNVAFSLSKVEKKSSVECADNMKEKLDKDSDLTDYIEKIEISPAGFINFFLKKEYLFQNLKNIISQKNKFADLDIGKGERINLEFVSANPTGPLTVGNARAASYGDALGNIFRKAGYDVCKEYYINDVGAQVEKLGESVLKALRDEDISEGDDLYHGGYISAIAEKIKAQNIEIPEDYQSAIIVCKNFAVAEMIQAARNSISSLGVQFDTWFSESSLHENGEVSSVFEFLKSENLAYEKEGAWWFRVSRYVAGQDDAVIVKSNGDASYLLGDMAYTKNKTVKRGFDRAINIWGADHHGDVPRLKAGAMALGIAENQLEVLLHQLVFIKRGGELVRMSKRKGNFVLLDDLLADVGRDAARFFFLMHDLNTHMEFDIDLAQERSKKNPVYYAQYAYARSQSIFEKIPGLEIQTDTLEELESEEEFSLLRHMAKFPDLLADISQSYQVHHLGQYALELANKFHKFYETNKVIGENTNLQSARLALVSGIADILKICFGLMGISAPEKM</sequence>
<evidence type="ECO:0000256" key="11">
    <source>
        <dbReference type="RuleBase" id="RU363038"/>
    </source>
</evidence>
<evidence type="ECO:0000259" key="13">
    <source>
        <dbReference type="SMART" id="SM01016"/>
    </source>
</evidence>
<dbReference type="GO" id="GO:0005524">
    <property type="term" value="F:ATP binding"/>
    <property type="evidence" value="ECO:0007669"/>
    <property type="project" value="UniProtKB-UniRule"/>
</dbReference>
<dbReference type="InterPro" id="IPR036695">
    <property type="entry name" value="Arg-tRNA-synth_N_sf"/>
</dbReference>
<dbReference type="GO" id="GO:0005737">
    <property type="term" value="C:cytoplasm"/>
    <property type="evidence" value="ECO:0007669"/>
    <property type="project" value="UniProtKB-SubCell"/>
</dbReference>
<comment type="caution">
    <text evidence="14">The sequence shown here is derived from an EMBL/GenBank/DDBJ whole genome shotgun (WGS) entry which is preliminary data.</text>
</comment>
<dbReference type="CDD" id="cd00671">
    <property type="entry name" value="ArgRS_core"/>
    <property type="match status" value="1"/>
</dbReference>
<organism evidence="14 15">
    <name type="scientific">Candidatus Yanofskybacteria bacterium GW2011_GWB1_45_11</name>
    <dbReference type="NCBI Taxonomy" id="1619026"/>
    <lineage>
        <taxon>Bacteria</taxon>
        <taxon>Candidatus Yanofskyibacteriota</taxon>
    </lineage>
</organism>
<evidence type="ECO:0000256" key="1">
    <source>
        <dbReference type="ARBA" id="ARBA00004496"/>
    </source>
</evidence>
<evidence type="ECO:0000256" key="6">
    <source>
        <dbReference type="ARBA" id="ARBA00022840"/>
    </source>
</evidence>
<keyword evidence="3 10" id="KW-0963">Cytoplasm</keyword>
<dbReference type="InterPro" id="IPR008909">
    <property type="entry name" value="DALR_anticod-bd"/>
</dbReference>
<evidence type="ECO:0000256" key="8">
    <source>
        <dbReference type="ARBA" id="ARBA00023146"/>
    </source>
</evidence>
<evidence type="ECO:0000313" key="14">
    <source>
        <dbReference type="EMBL" id="KKT90386.1"/>
    </source>
</evidence>
<evidence type="ECO:0000313" key="15">
    <source>
        <dbReference type="Proteomes" id="UP000034368"/>
    </source>
</evidence>
<dbReference type="SUPFAM" id="SSF47323">
    <property type="entry name" value="Anticodon-binding domain of a subclass of class I aminoacyl-tRNA synthetases"/>
    <property type="match status" value="1"/>
</dbReference>
<comment type="subcellular location">
    <subcellularLocation>
        <location evidence="1 10">Cytoplasm</location>
    </subcellularLocation>
</comment>
<dbReference type="HAMAP" id="MF_00123">
    <property type="entry name" value="Arg_tRNA_synth"/>
    <property type="match status" value="1"/>
</dbReference>
<dbReference type="InterPro" id="IPR035684">
    <property type="entry name" value="ArgRS_core"/>
</dbReference>
<dbReference type="SUPFAM" id="SSF55190">
    <property type="entry name" value="Arginyl-tRNA synthetase (ArgRS), N-terminal 'additional' domain"/>
    <property type="match status" value="1"/>
</dbReference>
<dbReference type="Gene3D" id="3.40.50.620">
    <property type="entry name" value="HUPs"/>
    <property type="match status" value="1"/>
</dbReference>
<dbReference type="InterPro" id="IPR014729">
    <property type="entry name" value="Rossmann-like_a/b/a_fold"/>
</dbReference>
<evidence type="ECO:0000256" key="9">
    <source>
        <dbReference type="ARBA" id="ARBA00049339"/>
    </source>
</evidence>
<reference evidence="14 15" key="1">
    <citation type="journal article" date="2015" name="Nature">
        <title>rRNA introns, odd ribosomes, and small enigmatic genomes across a large radiation of phyla.</title>
        <authorList>
            <person name="Brown C.T."/>
            <person name="Hug L.A."/>
            <person name="Thomas B.C."/>
            <person name="Sharon I."/>
            <person name="Castelle C.J."/>
            <person name="Singh A."/>
            <person name="Wilkins M.J."/>
            <person name="Williams K.H."/>
            <person name="Banfield J.F."/>
        </authorList>
    </citation>
    <scope>NUCLEOTIDE SEQUENCE [LARGE SCALE GENOMIC DNA]</scope>
</reference>
<accession>A0A0G1L356</accession>
<dbReference type="PANTHER" id="PTHR11956">
    <property type="entry name" value="ARGINYL-TRNA SYNTHETASE"/>
    <property type="match status" value="1"/>
</dbReference>
<evidence type="ECO:0000256" key="10">
    <source>
        <dbReference type="HAMAP-Rule" id="MF_00123"/>
    </source>
</evidence>
<name>A0A0G1L356_9BACT</name>
<dbReference type="InterPro" id="IPR005148">
    <property type="entry name" value="Arg-tRNA-synth_N"/>
</dbReference>
<dbReference type="EMBL" id="LCKD01000002">
    <property type="protein sequence ID" value="KKT90386.1"/>
    <property type="molecule type" value="Genomic_DNA"/>
</dbReference>
<dbReference type="InterPro" id="IPR001412">
    <property type="entry name" value="aa-tRNA-synth_I_CS"/>
</dbReference>
<dbReference type="SUPFAM" id="SSF52374">
    <property type="entry name" value="Nucleotidylyl transferase"/>
    <property type="match status" value="1"/>
</dbReference>
<dbReference type="PANTHER" id="PTHR11956:SF5">
    <property type="entry name" value="ARGININE--TRNA LIGASE, CYTOPLASMIC"/>
    <property type="match status" value="1"/>
</dbReference>
<dbReference type="InterPro" id="IPR009080">
    <property type="entry name" value="tRNAsynth_Ia_anticodon-bd"/>
</dbReference>
<evidence type="ECO:0000256" key="7">
    <source>
        <dbReference type="ARBA" id="ARBA00022917"/>
    </source>
</evidence>
<feature type="short sequence motif" description="'HIGH' region" evidence="10">
    <location>
        <begin position="124"/>
        <end position="134"/>
    </location>
</feature>
<feature type="domain" description="DALR anticodon binding" evidence="12">
    <location>
        <begin position="426"/>
        <end position="541"/>
    </location>
</feature>
<dbReference type="GO" id="GO:0004814">
    <property type="term" value="F:arginine-tRNA ligase activity"/>
    <property type="evidence" value="ECO:0007669"/>
    <property type="project" value="UniProtKB-UniRule"/>
</dbReference>
<keyword evidence="5 10" id="KW-0547">Nucleotide-binding</keyword>
<dbReference type="Pfam" id="PF00750">
    <property type="entry name" value="tRNA-synt_1d"/>
    <property type="match status" value="1"/>
</dbReference>
<keyword evidence="8 10" id="KW-0030">Aminoacyl-tRNA synthetase</keyword>
<protein>
    <recommendedName>
        <fullName evidence="10">Arginine--tRNA ligase</fullName>
        <ecNumber evidence="10">6.1.1.19</ecNumber>
    </recommendedName>
    <alternativeName>
        <fullName evidence="10">Arginyl-tRNA synthetase</fullName>
        <shortName evidence="10">ArgRS</shortName>
    </alternativeName>
</protein>
<comment type="subunit">
    <text evidence="10">Monomer.</text>
</comment>
<dbReference type="SMART" id="SM01016">
    <property type="entry name" value="Arg_tRNA_synt_N"/>
    <property type="match status" value="1"/>
</dbReference>
<keyword evidence="4 10" id="KW-0436">Ligase</keyword>
<dbReference type="Gene3D" id="3.30.1360.70">
    <property type="entry name" value="Arginyl tRNA synthetase N-terminal domain"/>
    <property type="match status" value="1"/>
</dbReference>
<dbReference type="NCBIfam" id="TIGR00456">
    <property type="entry name" value="argS"/>
    <property type="match status" value="1"/>
</dbReference>
<evidence type="ECO:0000256" key="5">
    <source>
        <dbReference type="ARBA" id="ARBA00022741"/>
    </source>
</evidence>
<evidence type="ECO:0000259" key="12">
    <source>
        <dbReference type="SMART" id="SM00836"/>
    </source>
</evidence>
<dbReference type="PRINTS" id="PR01038">
    <property type="entry name" value="TRNASYNTHARG"/>
</dbReference>
<dbReference type="EC" id="6.1.1.19" evidence="10"/>
<dbReference type="AlphaFoldDB" id="A0A0G1L356"/>
<dbReference type="Gene3D" id="1.10.730.10">
    <property type="entry name" value="Isoleucyl-tRNA Synthetase, Domain 1"/>
    <property type="match status" value="1"/>
</dbReference>
<dbReference type="PATRIC" id="fig|1619026.3.peg.132"/>
<keyword evidence="6 10" id="KW-0067">ATP-binding</keyword>
<dbReference type="Pfam" id="PF05746">
    <property type="entry name" value="DALR_1"/>
    <property type="match status" value="1"/>
</dbReference>